<dbReference type="KEGG" id="pseg:D3H65_26760"/>
<keyword evidence="4" id="KW-0808">Transferase</keyword>
<dbReference type="RefSeq" id="WP_119053238.1">
    <property type="nucleotide sequence ID" value="NZ_CP032157.1"/>
</dbReference>
<accession>A0A3B7MS64</accession>
<evidence type="ECO:0000256" key="4">
    <source>
        <dbReference type="ARBA" id="ARBA00022679"/>
    </source>
</evidence>
<keyword evidence="8" id="KW-0175">Coiled coil</keyword>
<evidence type="ECO:0000256" key="3">
    <source>
        <dbReference type="ARBA" id="ARBA00022553"/>
    </source>
</evidence>
<dbReference type="InterPro" id="IPR011495">
    <property type="entry name" value="Sig_transdc_His_kin_sub2_dim/P"/>
</dbReference>
<keyword evidence="7" id="KW-0067">ATP-binding</keyword>
<name>A0A3B7MS64_9BACT</name>
<evidence type="ECO:0000256" key="9">
    <source>
        <dbReference type="SAM" id="Phobius"/>
    </source>
</evidence>
<proteinExistence type="predicted"/>
<dbReference type="Gene3D" id="3.30.450.20">
    <property type="entry name" value="PAS domain"/>
    <property type="match status" value="1"/>
</dbReference>
<dbReference type="InterPro" id="IPR003594">
    <property type="entry name" value="HATPase_dom"/>
</dbReference>
<keyword evidence="5" id="KW-0547">Nucleotide-binding</keyword>
<evidence type="ECO:0000256" key="8">
    <source>
        <dbReference type="SAM" id="Coils"/>
    </source>
</evidence>
<dbReference type="Gene3D" id="3.30.565.10">
    <property type="entry name" value="Histidine kinase-like ATPase, C-terminal domain"/>
    <property type="match status" value="1"/>
</dbReference>
<reference evidence="11 12" key="1">
    <citation type="submission" date="2018-09" db="EMBL/GenBank/DDBJ databases">
        <title>Genome sequencing of strain 6GH32-13.</title>
        <authorList>
            <person name="Weon H.-Y."/>
            <person name="Heo J."/>
            <person name="Kwon S.-W."/>
        </authorList>
    </citation>
    <scope>NUCLEOTIDE SEQUENCE [LARGE SCALE GENOMIC DNA]</scope>
    <source>
        <strain evidence="11 12">5GH32-13</strain>
    </source>
</reference>
<dbReference type="EMBL" id="CP032157">
    <property type="protein sequence ID" value="AXY77362.1"/>
    <property type="molecule type" value="Genomic_DNA"/>
</dbReference>
<evidence type="ECO:0000256" key="6">
    <source>
        <dbReference type="ARBA" id="ARBA00022777"/>
    </source>
</evidence>
<feature type="transmembrane region" description="Helical" evidence="9">
    <location>
        <begin position="430"/>
        <end position="451"/>
    </location>
</feature>
<dbReference type="OrthoDB" id="1223659at2"/>
<feature type="domain" description="Histidine kinase" evidence="10">
    <location>
        <begin position="497"/>
        <end position="690"/>
    </location>
</feature>
<evidence type="ECO:0000313" key="11">
    <source>
        <dbReference type="EMBL" id="AXY77362.1"/>
    </source>
</evidence>
<evidence type="ECO:0000256" key="5">
    <source>
        <dbReference type="ARBA" id="ARBA00022741"/>
    </source>
</evidence>
<dbReference type="Pfam" id="PF13181">
    <property type="entry name" value="TPR_8"/>
    <property type="match status" value="2"/>
</dbReference>
<dbReference type="InterPro" id="IPR036890">
    <property type="entry name" value="HATPase_C_sf"/>
</dbReference>
<gene>
    <name evidence="11" type="ORF">D3H65_26760</name>
</gene>
<keyword evidence="3" id="KW-0597">Phosphoprotein</keyword>
<dbReference type="PROSITE" id="PS50109">
    <property type="entry name" value="HIS_KIN"/>
    <property type="match status" value="1"/>
</dbReference>
<keyword evidence="9" id="KW-0472">Membrane</keyword>
<dbReference type="InterPro" id="IPR011990">
    <property type="entry name" value="TPR-like_helical_dom_sf"/>
</dbReference>
<dbReference type="GO" id="GO:0004673">
    <property type="term" value="F:protein histidine kinase activity"/>
    <property type="evidence" value="ECO:0007669"/>
    <property type="project" value="UniProtKB-EC"/>
</dbReference>
<dbReference type="Gene3D" id="1.25.40.10">
    <property type="entry name" value="Tetratricopeptide repeat domain"/>
    <property type="match status" value="2"/>
</dbReference>
<dbReference type="PANTHER" id="PTHR41523">
    <property type="entry name" value="TWO-COMPONENT SYSTEM SENSOR PROTEIN"/>
    <property type="match status" value="1"/>
</dbReference>
<dbReference type="GO" id="GO:0005524">
    <property type="term" value="F:ATP binding"/>
    <property type="evidence" value="ECO:0007669"/>
    <property type="project" value="UniProtKB-KW"/>
</dbReference>
<keyword evidence="12" id="KW-1185">Reference proteome</keyword>
<dbReference type="PANTHER" id="PTHR41523:SF8">
    <property type="entry name" value="ETHYLENE RESPONSE SENSOR PROTEIN"/>
    <property type="match status" value="1"/>
</dbReference>
<dbReference type="SUPFAM" id="SSF48452">
    <property type="entry name" value="TPR-like"/>
    <property type="match status" value="2"/>
</dbReference>
<evidence type="ECO:0000259" key="10">
    <source>
        <dbReference type="PROSITE" id="PS50109"/>
    </source>
</evidence>
<dbReference type="SMART" id="SM00387">
    <property type="entry name" value="HATPase_c"/>
    <property type="match status" value="1"/>
</dbReference>
<evidence type="ECO:0000313" key="12">
    <source>
        <dbReference type="Proteomes" id="UP000263900"/>
    </source>
</evidence>
<evidence type="ECO:0000256" key="2">
    <source>
        <dbReference type="ARBA" id="ARBA00012438"/>
    </source>
</evidence>
<dbReference type="InterPro" id="IPR005467">
    <property type="entry name" value="His_kinase_dom"/>
</dbReference>
<dbReference type="EC" id="2.7.13.3" evidence="2"/>
<dbReference type="Proteomes" id="UP000263900">
    <property type="component" value="Chromosome"/>
</dbReference>
<keyword evidence="9" id="KW-0812">Transmembrane</keyword>
<evidence type="ECO:0000256" key="1">
    <source>
        <dbReference type="ARBA" id="ARBA00000085"/>
    </source>
</evidence>
<protein>
    <recommendedName>
        <fullName evidence="2">histidine kinase</fullName>
        <ecNumber evidence="2">2.7.13.3</ecNumber>
    </recommendedName>
</protein>
<comment type="catalytic activity">
    <reaction evidence="1">
        <text>ATP + protein L-histidine = ADP + protein N-phospho-L-histidine.</text>
        <dbReference type="EC" id="2.7.13.3"/>
    </reaction>
</comment>
<dbReference type="SUPFAM" id="SSF55874">
    <property type="entry name" value="ATPase domain of HSP90 chaperone/DNA topoisomerase II/histidine kinase"/>
    <property type="match status" value="1"/>
</dbReference>
<sequence>MLKWLLLTCLTAFAGINAAAQKQSVQSTTEQPGNPAAQAVALLKAGKIPEGKAAFMNLIKKAQQQNNKEQEAAWWMQLGNSLPEEDTAAAGKIASLQKALEAYESIPNIKKQIALLEKIASLYIRLDNMDKAELELNKLLQLQQSQSIREIQNTCDLLTIVYRAKGNLSQALYYAMQAIKIAEGVNDSIKLGRFYSRLSFVYKDLEQHEQCMYWQRKAFEWQLRQPAKDTFALYTATDNIVNTLILVNNPREALKTALEIMDKYPAEKPDQKHVAAMMLAKSYEALTQPQLAEKYYLEAVAWEEQNPHGFTLRFQTYYQTGRFYSEQRKYEQSRYYLTQAANTKGFVNSATQRNVQLLLFRADSAAGNYQAAIDHYQRYKAINDTMYNVAKSRQIEEMQAKYESDKKEKDIQLLRRESQLQQSQLKQASLAWTVTIAIIALLLIIIALLYNRYRIRQRSNRQLENQQKEINLKNVSLQKLVNEKDGLLEEKEWLLKEIHHRVNNNLQIVMSLLNTQSAYLDNDSAILAIRDSQHRMRAMSLIHQKLYQSDKVANIDMQAYIEELTSYLDDNFNVNNRIRFQLYLAPLELDIAQAVPLGLIINEIITNSMKYAFPGNSQGTIHISMELVELGDVLLVIADNGKGLPPGFDIAGTPSLGMSLVQGLTKQLNGTFVIKSREGVTVNIRFPQERSGYFTAVDHVEEQPV</sequence>
<dbReference type="InterPro" id="IPR019734">
    <property type="entry name" value="TPR_rpt"/>
</dbReference>
<keyword evidence="9" id="KW-1133">Transmembrane helix</keyword>
<keyword evidence="6 11" id="KW-0418">Kinase</keyword>
<dbReference type="Pfam" id="PF07568">
    <property type="entry name" value="HisKA_2"/>
    <property type="match status" value="1"/>
</dbReference>
<evidence type="ECO:0000256" key="7">
    <source>
        <dbReference type="ARBA" id="ARBA00022840"/>
    </source>
</evidence>
<organism evidence="11 12">
    <name type="scientific">Paraflavitalea soli</name>
    <dbReference type="NCBI Taxonomy" id="2315862"/>
    <lineage>
        <taxon>Bacteria</taxon>
        <taxon>Pseudomonadati</taxon>
        <taxon>Bacteroidota</taxon>
        <taxon>Chitinophagia</taxon>
        <taxon>Chitinophagales</taxon>
        <taxon>Chitinophagaceae</taxon>
        <taxon>Paraflavitalea</taxon>
    </lineage>
</organism>
<dbReference type="Pfam" id="PF02518">
    <property type="entry name" value="HATPase_c"/>
    <property type="match status" value="1"/>
</dbReference>
<feature type="coiled-coil region" evidence="8">
    <location>
        <begin position="460"/>
        <end position="497"/>
    </location>
</feature>
<dbReference type="AlphaFoldDB" id="A0A3B7MS64"/>